<feature type="domain" description="DnaB/C C-terminal" evidence="3">
    <location>
        <begin position="320"/>
        <end position="393"/>
    </location>
</feature>
<feature type="domain" description="Replicative helicase loading/DNA remodeling protein DnaB N-terminal winged helix" evidence="4">
    <location>
        <begin position="9"/>
        <end position="238"/>
    </location>
</feature>
<dbReference type="Pfam" id="PF07261">
    <property type="entry name" value="DnaB_2"/>
    <property type="match status" value="1"/>
</dbReference>
<evidence type="ECO:0000259" key="3">
    <source>
        <dbReference type="Pfam" id="PF07261"/>
    </source>
</evidence>
<evidence type="ECO:0000313" key="6">
    <source>
        <dbReference type="Proteomes" id="UP001501166"/>
    </source>
</evidence>
<accession>A0ABN0XLW3</accession>
<name>A0ABN0XLW3_9LACT</name>
<evidence type="ECO:0000256" key="1">
    <source>
        <dbReference type="ARBA" id="ARBA00093462"/>
    </source>
</evidence>
<dbReference type="Proteomes" id="UP001501166">
    <property type="component" value="Unassembled WGS sequence"/>
</dbReference>
<comment type="caution">
    <text evidence="5">The sequence shown here is derived from an EMBL/GenBank/DDBJ whole genome shotgun (WGS) entry which is preliminary data.</text>
</comment>
<proteinExistence type="inferred from homology"/>
<reference evidence="5 6" key="1">
    <citation type="journal article" date="2019" name="Int. J. Syst. Evol. Microbiol.">
        <title>The Global Catalogue of Microorganisms (GCM) 10K type strain sequencing project: providing services to taxonomists for standard genome sequencing and annotation.</title>
        <authorList>
            <consortium name="The Broad Institute Genomics Platform"/>
            <consortium name="The Broad Institute Genome Sequencing Center for Infectious Disease"/>
            <person name="Wu L."/>
            <person name="Ma J."/>
        </authorList>
    </citation>
    <scope>NUCLEOTIDE SEQUENCE [LARGE SCALE GENOMIC DNA]</scope>
    <source>
        <strain evidence="5 6">JCM 12662</strain>
    </source>
</reference>
<evidence type="ECO:0000256" key="2">
    <source>
        <dbReference type="SAM" id="MobiDB-lite"/>
    </source>
</evidence>
<protein>
    <submittedName>
        <fullName evidence="5">DnaD domain protein</fullName>
    </submittedName>
</protein>
<comment type="similarity">
    <text evidence="1">Belongs to the DnaB/DnaD family.</text>
</comment>
<dbReference type="EMBL" id="BAAACW010000125">
    <property type="protein sequence ID" value="GAA0367495.1"/>
    <property type="molecule type" value="Genomic_DNA"/>
</dbReference>
<feature type="compositionally biased region" description="Basic and acidic residues" evidence="2">
    <location>
        <begin position="419"/>
        <end position="445"/>
    </location>
</feature>
<feature type="region of interest" description="Disordered" evidence="2">
    <location>
        <begin position="406"/>
        <end position="449"/>
    </location>
</feature>
<evidence type="ECO:0000259" key="4">
    <source>
        <dbReference type="Pfam" id="PF25888"/>
    </source>
</evidence>
<evidence type="ECO:0000313" key="5">
    <source>
        <dbReference type="EMBL" id="GAA0367495.1"/>
    </source>
</evidence>
<dbReference type="InterPro" id="IPR006343">
    <property type="entry name" value="DnaB/C_C"/>
</dbReference>
<sequence>MNYPWKHISPKDTLQVTQSTILSNLDSRIIASLYQPLAGVQAISLYMLLKETSETCFKADLMLSDVLTQLNIGIKEFYEARIRLEAYGLLKVYQHTQHEDAYVLFLQPPLSAEGFFNEPLLKMSLVEKVGERIAGELEKRFVFKPEPLKDYKEITKSFIDVIHVDMEKVSQAISQKDNQVTDRKEKLSEQVVRQSHFDWSFFMEGLNKQFVKSESLDSNIKQLIYTFHTLYGINELDMQHFVLESADISTGEVSESKLTHLIQKQFLNSGKTTTFVRQGTNENDQNESHRMKQLKQKGFSKEEIEIILHAEKTQPYAYLKSIKEQKGGFVSSNETWLLKELVEQAPIPISVLNILINYVLIIKNSPTLEKNFALKIANDWSQSNIESPEDAMNKVKELYAEAQAKQFNQSKRSPNKRYSTKERSRVETLPDWASKKETTDERISKEEEEAFREKLRRIRNRKGGENEWKA</sequence>
<dbReference type="InterPro" id="IPR058660">
    <property type="entry name" value="WHD_DnaB"/>
</dbReference>
<dbReference type="RefSeq" id="WP_343756130.1">
    <property type="nucleotide sequence ID" value="NZ_BAAACW010000125.1"/>
</dbReference>
<dbReference type="Pfam" id="PF25888">
    <property type="entry name" value="WHD_DnaB"/>
    <property type="match status" value="1"/>
</dbReference>
<organism evidence="5 6">
    <name type="scientific">Alkalibacterium iburiense</name>
    <dbReference type="NCBI Taxonomy" id="290589"/>
    <lineage>
        <taxon>Bacteria</taxon>
        <taxon>Bacillati</taxon>
        <taxon>Bacillota</taxon>
        <taxon>Bacilli</taxon>
        <taxon>Lactobacillales</taxon>
        <taxon>Carnobacteriaceae</taxon>
        <taxon>Alkalibacterium</taxon>
    </lineage>
</organism>
<keyword evidence="6" id="KW-1185">Reference proteome</keyword>
<gene>
    <name evidence="5" type="ORF">GCM10008932_19270</name>
</gene>